<protein>
    <submittedName>
        <fullName evidence="2">Uncharacterized protein</fullName>
    </submittedName>
</protein>
<dbReference type="AlphaFoldDB" id="A0A2J6RIT2"/>
<keyword evidence="3" id="KW-1185">Reference proteome</keyword>
<organism evidence="2 3">
    <name type="scientific">Hyaloscypha variabilis (strain UAMH 11265 / GT02V1 / F)</name>
    <name type="common">Meliniomyces variabilis</name>
    <dbReference type="NCBI Taxonomy" id="1149755"/>
    <lineage>
        <taxon>Eukaryota</taxon>
        <taxon>Fungi</taxon>
        <taxon>Dikarya</taxon>
        <taxon>Ascomycota</taxon>
        <taxon>Pezizomycotina</taxon>
        <taxon>Leotiomycetes</taxon>
        <taxon>Helotiales</taxon>
        <taxon>Hyaloscyphaceae</taxon>
        <taxon>Hyaloscypha</taxon>
        <taxon>Hyaloscypha variabilis</taxon>
    </lineage>
</organism>
<evidence type="ECO:0000256" key="1">
    <source>
        <dbReference type="SAM" id="MobiDB-lite"/>
    </source>
</evidence>
<proteinExistence type="predicted"/>
<dbReference type="EMBL" id="KZ613948">
    <property type="protein sequence ID" value="PMD38411.1"/>
    <property type="molecule type" value="Genomic_DNA"/>
</dbReference>
<evidence type="ECO:0000313" key="3">
    <source>
        <dbReference type="Proteomes" id="UP000235786"/>
    </source>
</evidence>
<reference evidence="2 3" key="1">
    <citation type="submission" date="2016-04" db="EMBL/GenBank/DDBJ databases">
        <title>A degradative enzymes factory behind the ericoid mycorrhizal symbiosis.</title>
        <authorList>
            <consortium name="DOE Joint Genome Institute"/>
            <person name="Martino E."/>
            <person name="Morin E."/>
            <person name="Grelet G."/>
            <person name="Kuo A."/>
            <person name="Kohler A."/>
            <person name="Daghino S."/>
            <person name="Barry K."/>
            <person name="Choi C."/>
            <person name="Cichocki N."/>
            <person name="Clum A."/>
            <person name="Copeland A."/>
            <person name="Hainaut M."/>
            <person name="Haridas S."/>
            <person name="Labutti K."/>
            <person name="Lindquist E."/>
            <person name="Lipzen A."/>
            <person name="Khouja H.-R."/>
            <person name="Murat C."/>
            <person name="Ohm R."/>
            <person name="Olson A."/>
            <person name="Spatafora J."/>
            <person name="Veneault-Fourrey C."/>
            <person name="Henrissat B."/>
            <person name="Grigoriev I."/>
            <person name="Martin F."/>
            <person name="Perotto S."/>
        </authorList>
    </citation>
    <scope>NUCLEOTIDE SEQUENCE [LARGE SCALE GENOMIC DNA]</scope>
    <source>
        <strain evidence="2 3">F</strain>
    </source>
</reference>
<gene>
    <name evidence="2" type="ORF">L207DRAFT_514316</name>
</gene>
<accession>A0A2J6RIT2</accession>
<feature type="region of interest" description="Disordered" evidence="1">
    <location>
        <begin position="103"/>
        <end position="125"/>
    </location>
</feature>
<name>A0A2J6RIT2_HYAVF</name>
<dbReference type="Proteomes" id="UP000235786">
    <property type="component" value="Unassembled WGS sequence"/>
</dbReference>
<evidence type="ECO:0000313" key="2">
    <source>
        <dbReference type="EMBL" id="PMD38411.1"/>
    </source>
</evidence>
<sequence>MMLYVPPVHGQFDGKSIPQGPNGPIQGYLIILRGAVPLRIGIRSWKPPFDQGLSLDTQPLMVSKTTQTQRQSEALVPERLSTSSDVSARTADTEDWRISFSEETHAERSGQARERRTIGRLSTGRRRARPKAPLRFLKEYRNKFLDGLKERSSPRVRIVVRAEEEDEDNVSLEQREKLLDNFLATFAKL</sequence>
<feature type="compositionally biased region" description="Basic and acidic residues" evidence="1">
    <location>
        <begin position="103"/>
        <end position="117"/>
    </location>
</feature>